<protein>
    <recommendedName>
        <fullName evidence="1">Reverse transcriptase domain-containing protein</fullName>
    </recommendedName>
</protein>
<name>A0AAV7VS28_PLEWA</name>
<dbReference type="InterPro" id="IPR000477">
    <property type="entry name" value="RT_dom"/>
</dbReference>
<keyword evidence="3" id="KW-1185">Reference proteome</keyword>
<feature type="non-terminal residue" evidence="2">
    <location>
        <position position="1"/>
    </location>
</feature>
<evidence type="ECO:0000313" key="3">
    <source>
        <dbReference type="Proteomes" id="UP001066276"/>
    </source>
</evidence>
<dbReference type="Proteomes" id="UP001066276">
    <property type="component" value="Chromosome 2_1"/>
</dbReference>
<dbReference type="AlphaFoldDB" id="A0AAV7VS28"/>
<feature type="non-terminal residue" evidence="2">
    <location>
        <position position="89"/>
    </location>
</feature>
<sequence>CPCSPLHFALYIDQLIIMLLDNKLIVPMERVRRSVKRLKYADDIDLVSPDPGTTLTEIAKETSKFGEMPGYLLNNAKCQIMINQWVSLE</sequence>
<organism evidence="2 3">
    <name type="scientific">Pleurodeles waltl</name>
    <name type="common">Iberian ribbed newt</name>
    <dbReference type="NCBI Taxonomy" id="8319"/>
    <lineage>
        <taxon>Eukaryota</taxon>
        <taxon>Metazoa</taxon>
        <taxon>Chordata</taxon>
        <taxon>Craniata</taxon>
        <taxon>Vertebrata</taxon>
        <taxon>Euteleostomi</taxon>
        <taxon>Amphibia</taxon>
        <taxon>Batrachia</taxon>
        <taxon>Caudata</taxon>
        <taxon>Salamandroidea</taxon>
        <taxon>Salamandridae</taxon>
        <taxon>Pleurodelinae</taxon>
        <taxon>Pleurodeles</taxon>
    </lineage>
</organism>
<dbReference type="EMBL" id="JANPWB010000003">
    <property type="protein sequence ID" value="KAJ1204247.1"/>
    <property type="molecule type" value="Genomic_DNA"/>
</dbReference>
<evidence type="ECO:0000259" key="1">
    <source>
        <dbReference type="Pfam" id="PF00078"/>
    </source>
</evidence>
<accession>A0AAV7VS28</accession>
<gene>
    <name evidence="2" type="ORF">NDU88_008028</name>
</gene>
<proteinExistence type="predicted"/>
<dbReference type="Pfam" id="PF00078">
    <property type="entry name" value="RVT_1"/>
    <property type="match status" value="1"/>
</dbReference>
<feature type="domain" description="Reverse transcriptase" evidence="1">
    <location>
        <begin position="1"/>
        <end position="81"/>
    </location>
</feature>
<evidence type="ECO:0000313" key="2">
    <source>
        <dbReference type="EMBL" id="KAJ1204247.1"/>
    </source>
</evidence>
<reference evidence="2" key="1">
    <citation type="journal article" date="2022" name="bioRxiv">
        <title>Sequencing and chromosome-scale assembly of the giantPleurodeles waltlgenome.</title>
        <authorList>
            <person name="Brown T."/>
            <person name="Elewa A."/>
            <person name="Iarovenko S."/>
            <person name="Subramanian E."/>
            <person name="Araus A.J."/>
            <person name="Petzold A."/>
            <person name="Susuki M."/>
            <person name="Suzuki K.-i.T."/>
            <person name="Hayashi T."/>
            <person name="Toyoda A."/>
            <person name="Oliveira C."/>
            <person name="Osipova E."/>
            <person name="Leigh N.D."/>
            <person name="Simon A."/>
            <person name="Yun M.H."/>
        </authorList>
    </citation>
    <scope>NUCLEOTIDE SEQUENCE</scope>
    <source>
        <strain evidence="2">20211129_DDA</strain>
        <tissue evidence="2">Liver</tissue>
    </source>
</reference>
<comment type="caution">
    <text evidence="2">The sequence shown here is derived from an EMBL/GenBank/DDBJ whole genome shotgun (WGS) entry which is preliminary data.</text>
</comment>